<feature type="compositionally biased region" description="Low complexity" evidence="8">
    <location>
        <begin position="150"/>
        <end position="160"/>
    </location>
</feature>
<dbReference type="SUPFAM" id="SSF68906">
    <property type="entry name" value="SAP domain"/>
    <property type="match status" value="1"/>
</dbReference>
<feature type="compositionally biased region" description="Low complexity" evidence="8">
    <location>
        <begin position="331"/>
        <end position="351"/>
    </location>
</feature>
<evidence type="ECO:0000256" key="7">
    <source>
        <dbReference type="ARBA" id="ARBA00023242"/>
    </source>
</evidence>
<feature type="compositionally biased region" description="Low complexity" evidence="8">
    <location>
        <begin position="860"/>
        <end position="879"/>
    </location>
</feature>
<accession>A0A8J5XHU8</accession>
<feature type="domain" description="SAP" evidence="9">
    <location>
        <begin position="193"/>
        <end position="227"/>
    </location>
</feature>
<feature type="compositionally biased region" description="Low complexity" evidence="8">
    <location>
        <begin position="1102"/>
        <end position="1116"/>
    </location>
</feature>
<gene>
    <name evidence="10" type="ORF">KFE25_006740</name>
</gene>
<sequence length="1239" mass="127030">MKMDTLQSFLAQVDAAHAQSCRECDAAFEESVRWLDETVAANKRTLAAQTNEIGLAYPAAAKANPPARKRRGLQTVGEEDNDSAASKENYSAARQNARAAASIGSACVAHAADTVALDPPPPAKRKSGSDDGADDAPREGRGRHADRPSAHAPARADSPPRASPRDSREPTSGPTRSAELAQRVAPAPELPDVSLLNVKQLREELKQRDLSSRGLKAELVARLQEALVAEAAACGVSVGAPTPAPARASAAPAGESDIDWAQIAQSGLKSNDVSPRQHVTGGDGAGSDRDGGDDDGDGASASGAPGSGERGDGGTMEVDPPADAPGPNSPPALQLQHQPPQHQSAQQHVAQPPRPPQPSQRAAQQARRRRSDLCGFAPPAASMDARVDEPPQPSFPPPAVPSAAAPAPQPAPQPAEQLADAHDPAAARGGTVRARLAPAAPTVLPIPAPDAHATMRALHGAALAAPSPVDASAHVLARAGSEGERLTDVGASNAAAVNALRRKLDNLKANQPAALPAPAPVAALGLAHAQPLVQRHMPSAQLPASPAAPLTADAGPSPAGVARDVRTMADVPQPLPSPRALRAAVRPVDQSASPTTGARVSEAPTAATRLSTPGGLARDADLAAAEAAMGEAGVAAHGEAGDAPAGGDARVPSPPDDRTAGPAAQPAAAAHPRAPDARASLPGTDAPMPDADGVADADVEAELERLAASAREIDAAEARADADADARQLSAGADHSMRGILDHAPAADAPAPAAQPDARRESGAMAIDLTDVNLALAPAREHEQQPAGAGAPSRATDVAMDAGFGEAPSNVFGGEGKVTSFLSLVRPAGAPPLPPASGKAQVEVKALKAAERLRRKEGDGATASATAHAPPTHGTLAPPKGGLSGIARAVGSSVLSVVGGADKGAADARRRRLEEVQARKQQEEEARARALEDKDRAKRERDAADARRKAAEEDAKRKKAQDAATERSRRLREEADRRAAQLAEREAERREKEELFRRKKEFDEAERKRRAGLANAPAGATAARLSDEALKPTKPTAASVLASASAAAALPLRPIVTAQARAMPPPPPAAAAAAASSAAPPASKLPLPAGCAPSRAPPADDSGGPSCKPSGSKAGSNGSLANSDGSGGYPISDHKSSDEEDEEEDEDEEYVNPAKKVPAWAAPDALQAALQRQLTADPDDIFSNVETCDLVDIFAPPGKPTKERYHRRGSSGNWKADQLTWREVHEYNQAMGYYKGEHG</sequence>
<feature type="compositionally biased region" description="Low complexity" evidence="8">
    <location>
        <begin position="1070"/>
        <end position="1089"/>
    </location>
</feature>
<dbReference type="Pfam" id="PF02037">
    <property type="entry name" value="SAP"/>
    <property type="match status" value="1"/>
</dbReference>
<evidence type="ECO:0000256" key="4">
    <source>
        <dbReference type="ARBA" id="ARBA00022490"/>
    </source>
</evidence>
<name>A0A8J5XHU8_DIALT</name>
<keyword evidence="6" id="KW-0206">Cytoskeleton</keyword>
<feature type="compositionally biased region" description="Basic and acidic residues" evidence="8">
    <location>
        <begin position="135"/>
        <end position="149"/>
    </location>
</feature>
<dbReference type="GO" id="GO:0007059">
    <property type="term" value="P:chromosome segregation"/>
    <property type="evidence" value="ECO:0007669"/>
    <property type="project" value="UniProtKB-KW"/>
</dbReference>
<keyword evidence="5" id="KW-0159">Chromosome partition</keyword>
<feature type="compositionally biased region" description="Basic and acidic residues" evidence="8">
    <location>
        <begin position="912"/>
        <end position="1007"/>
    </location>
</feature>
<feature type="region of interest" description="Disordered" evidence="8">
    <location>
        <begin position="1059"/>
        <end position="1158"/>
    </location>
</feature>
<feature type="compositionally biased region" description="Polar residues" evidence="8">
    <location>
        <begin position="263"/>
        <end position="274"/>
    </location>
</feature>
<comment type="subcellular location">
    <subcellularLocation>
        <location evidence="2">Cytoplasm</location>
        <location evidence="2">Cytoskeleton</location>
        <location evidence="2">Spindle</location>
    </subcellularLocation>
    <subcellularLocation>
        <location evidence="1">Nucleus</location>
    </subcellularLocation>
</comment>
<evidence type="ECO:0000256" key="6">
    <source>
        <dbReference type="ARBA" id="ARBA00023212"/>
    </source>
</evidence>
<dbReference type="InterPro" id="IPR005635">
    <property type="entry name" value="Inner_centromere_prot_ARK-bd"/>
</dbReference>
<evidence type="ECO:0000313" key="10">
    <source>
        <dbReference type="EMBL" id="KAG8467688.1"/>
    </source>
</evidence>
<feature type="region of interest" description="Disordered" evidence="8">
    <location>
        <begin position="113"/>
        <end position="193"/>
    </location>
</feature>
<dbReference type="SMART" id="SM00513">
    <property type="entry name" value="SAP"/>
    <property type="match status" value="1"/>
</dbReference>
<dbReference type="OMA" id="WREVHEY"/>
<proteinExistence type="inferred from homology"/>
<feature type="compositionally biased region" description="Low complexity" evidence="8">
    <location>
        <begin position="1012"/>
        <end position="1024"/>
    </location>
</feature>
<dbReference type="Gene3D" id="1.10.720.30">
    <property type="entry name" value="SAP domain"/>
    <property type="match status" value="1"/>
</dbReference>
<dbReference type="PROSITE" id="PS50800">
    <property type="entry name" value="SAP"/>
    <property type="match status" value="1"/>
</dbReference>
<dbReference type="OrthoDB" id="6123at2759"/>
<reference evidence="10" key="1">
    <citation type="submission" date="2021-05" db="EMBL/GenBank/DDBJ databases">
        <title>The genome of the haptophyte Pavlova lutheri (Diacronema luteri, Pavlovales) - a model for lipid biosynthesis in eukaryotic algae.</title>
        <authorList>
            <person name="Hulatt C.J."/>
            <person name="Posewitz M.C."/>
        </authorList>
    </citation>
    <scope>NUCLEOTIDE SEQUENCE</scope>
    <source>
        <strain evidence="10">NIVA-4/92</strain>
    </source>
</reference>
<protein>
    <recommendedName>
        <fullName evidence="9">SAP domain-containing protein</fullName>
    </recommendedName>
</protein>
<comment type="similarity">
    <text evidence="3">Belongs to the INCENP family.</text>
</comment>
<feature type="region of interest" description="Disordered" evidence="8">
    <location>
        <begin position="633"/>
        <end position="693"/>
    </location>
</feature>
<dbReference type="GO" id="GO:0005819">
    <property type="term" value="C:spindle"/>
    <property type="evidence" value="ECO:0007669"/>
    <property type="project" value="UniProtKB-SubCell"/>
</dbReference>
<feature type="compositionally biased region" description="Low complexity" evidence="8">
    <location>
        <begin position="539"/>
        <end position="554"/>
    </location>
</feature>
<dbReference type="PANTHER" id="PTHR13142:SF1">
    <property type="entry name" value="INNER CENTROMERE PROTEIN"/>
    <property type="match status" value="1"/>
</dbReference>
<evidence type="ECO:0000259" key="9">
    <source>
        <dbReference type="PROSITE" id="PS50800"/>
    </source>
</evidence>
<dbReference type="PANTHER" id="PTHR13142">
    <property type="entry name" value="INNER CENTROMERE PROTEIN"/>
    <property type="match status" value="1"/>
</dbReference>
<feature type="region of interest" description="Disordered" evidence="8">
    <location>
        <begin position="854"/>
        <end position="881"/>
    </location>
</feature>
<feature type="compositionally biased region" description="Acidic residues" evidence="8">
    <location>
        <begin position="1138"/>
        <end position="1150"/>
    </location>
</feature>
<feature type="compositionally biased region" description="Low complexity" evidence="8">
    <location>
        <begin position="633"/>
        <end position="649"/>
    </location>
</feature>
<feature type="region of interest" description="Disordered" evidence="8">
    <location>
        <begin position="539"/>
        <end position="614"/>
    </location>
</feature>
<feature type="compositionally biased region" description="Low complexity" evidence="8">
    <location>
        <begin position="660"/>
        <end position="672"/>
    </location>
</feature>
<keyword evidence="4" id="KW-0963">Cytoplasm</keyword>
<dbReference type="InterPro" id="IPR036361">
    <property type="entry name" value="SAP_dom_sf"/>
</dbReference>
<evidence type="ECO:0000256" key="2">
    <source>
        <dbReference type="ARBA" id="ARBA00004186"/>
    </source>
</evidence>
<dbReference type="Gene3D" id="6.10.250.2990">
    <property type="match status" value="1"/>
</dbReference>
<evidence type="ECO:0000256" key="5">
    <source>
        <dbReference type="ARBA" id="ARBA00022829"/>
    </source>
</evidence>
<feature type="compositionally biased region" description="Pro residues" evidence="8">
    <location>
        <begin position="390"/>
        <end position="400"/>
    </location>
</feature>
<organism evidence="10 11">
    <name type="scientific">Diacronema lutheri</name>
    <name type="common">Unicellular marine alga</name>
    <name type="synonym">Monochrysis lutheri</name>
    <dbReference type="NCBI Taxonomy" id="2081491"/>
    <lineage>
        <taxon>Eukaryota</taxon>
        <taxon>Haptista</taxon>
        <taxon>Haptophyta</taxon>
        <taxon>Pavlovophyceae</taxon>
        <taxon>Pavlovales</taxon>
        <taxon>Pavlovaceae</taxon>
        <taxon>Diacronema</taxon>
    </lineage>
</organism>
<dbReference type="AlphaFoldDB" id="A0A8J5XHU8"/>
<feature type="region of interest" description="Disordered" evidence="8">
    <location>
        <begin position="62"/>
        <end position="91"/>
    </location>
</feature>
<evidence type="ECO:0000256" key="1">
    <source>
        <dbReference type="ARBA" id="ARBA00004123"/>
    </source>
</evidence>
<evidence type="ECO:0000313" key="11">
    <source>
        <dbReference type="Proteomes" id="UP000751190"/>
    </source>
</evidence>
<dbReference type="EMBL" id="JAGTXO010000005">
    <property type="protein sequence ID" value="KAG8467688.1"/>
    <property type="molecule type" value="Genomic_DNA"/>
</dbReference>
<dbReference type="Proteomes" id="UP000751190">
    <property type="component" value="Unassembled WGS sequence"/>
</dbReference>
<dbReference type="InterPro" id="IPR003034">
    <property type="entry name" value="SAP_dom"/>
</dbReference>
<evidence type="ECO:0000256" key="3">
    <source>
        <dbReference type="ARBA" id="ARBA00010042"/>
    </source>
</evidence>
<comment type="caution">
    <text evidence="10">The sequence shown here is derived from an EMBL/GenBank/DDBJ whole genome shotgun (WGS) entry which is preliminary data.</text>
</comment>
<keyword evidence="11" id="KW-1185">Reference proteome</keyword>
<evidence type="ECO:0000256" key="8">
    <source>
        <dbReference type="SAM" id="MobiDB-lite"/>
    </source>
</evidence>
<dbReference type="Pfam" id="PF03941">
    <property type="entry name" value="INCENP_ARK-bind"/>
    <property type="match status" value="1"/>
</dbReference>
<feature type="region of interest" description="Disordered" evidence="8">
    <location>
        <begin position="912"/>
        <end position="1039"/>
    </location>
</feature>
<feature type="region of interest" description="Disordered" evidence="8">
    <location>
        <begin position="237"/>
        <end position="430"/>
    </location>
</feature>
<keyword evidence="7" id="KW-0539">Nucleus</keyword>
<dbReference type="GO" id="GO:0005634">
    <property type="term" value="C:nucleus"/>
    <property type="evidence" value="ECO:0007669"/>
    <property type="project" value="UniProtKB-SubCell"/>
</dbReference>